<dbReference type="GeneID" id="39581856"/>
<dbReference type="InterPro" id="IPR008402">
    <property type="entry name" value="APC_su15/mnd2"/>
</dbReference>
<feature type="compositionally biased region" description="Basic and acidic residues" evidence="1">
    <location>
        <begin position="34"/>
        <end position="48"/>
    </location>
</feature>
<dbReference type="Pfam" id="PF05841">
    <property type="entry name" value="Apc15p"/>
    <property type="match status" value="1"/>
</dbReference>
<feature type="compositionally biased region" description="Low complexity" evidence="1">
    <location>
        <begin position="375"/>
        <end position="391"/>
    </location>
</feature>
<dbReference type="EMBL" id="ML119052">
    <property type="protein sequence ID" value="ROT40292.1"/>
    <property type="molecule type" value="Genomic_DNA"/>
</dbReference>
<evidence type="ECO:0000256" key="1">
    <source>
        <dbReference type="SAM" id="MobiDB-lite"/>
    </source>
</evidence>
<feature type="compositionally biased region" description="Basic and acidic residues" evidence="1">
    <location>
        <begin position="208"/>
        <end position="217"/>
    </location>
</feature>
<dbReference type="GO" id="GO:0031145">
    <property type="term" value="P:anaphase-promoting complex-dependent catabolic process"/>
    <property type="evidence" value="ECO:0007669"/>
    <property type="project" value="InterPro"/>
</dbReference>
<keyword evidence="3" id="KW-1185">Reference proteome</keyword>
<feature type="compositionally biased region" description="Acidic residues" evidence="1">
    <location>
        <begin position="191"/>
        <end position="202"/>
    </location>
</feature>
<feature type="compositionally biased region" description="Low complexity" evidence="1">
    <location>
        <begin position="127"/>
        <end position="136"/>
    </location>
</feature>
<dbReference type="Proteomes" id="UP000272025">
    <property type="component" value="Unassembled WGS sequence"/>
</dbReference>
<feature type="region of interest" description="Disordered" evidence="1">
    <location>
        <begin position="108"/>
        <end position="157"/>
    </location>
</feature>
<reference evidence="2 3" key="1">
    <citation type="journal article" date="2018" name="Mol. Ecol.">
        <title>The obligate alkalophilic soda-lake fungus Sodiomyces alkalinus has shifted to a protein diet.</title>
        <authorList>
            <person name="Grum-Grzhimaylo A.A."/>
            <person name="Falkoski D.L."/>
            <person name="van den Heuvel J."/>
            <person name="Valero-Jimenez C.A."/>
            <person name="Min B."/>
            <person name="Choi I.G."/>
            <person name="Lipzen A."/>
            <person name="Daum C.G."/>
            <person name="Aanen D.K."/>
            <person name="Tsang A."/>
            <person name="Henrissat B."/>
            <person name="Bilanenko E.N."/>
            <person name="de Vries R.P."/>
            <person name="van Kan J.A.L."/>
            <person name="Grigoriev I.V."/>
            <person name="Debets A.J.M."/>
        </authorList>
    </citation>
    <scope>NUCLEOTIDE SEQUENCE [LARGE SCALE GENOMIC DNA]</scope>
    <source>
        <strain evidence="2 3">F11</strain>
    </source>
</reference>
<proteinExistence type="predicted"/>
<dbReference type="OrthoDB" id="5320532at2759"/>
<dbReference type="STRING" id="1314773.A0A3N2Q0L9"/>
<feature type="compositionally biased region" description="Acidic residues" evidence="1">
    <location>
        <begin position="137"/>
        <end position="157"/>
    </location>
</feature>
<dbReference type="RefSeq" id="XP_028468098.1">
    <property type="nucleotide sequence ID" value="XM_028613378.1"/>
</dbReference>
<sequence length="399" mass="43824">MLGILPDLTPRDSHSVWYTSSRNPSHSPFIDSGPESHPRHQQYDHGDGDNGGSNVRRQGQAVLERSLLVRLRADEQYMERRRINIQNFGAAWLKPPGVPKTLHQMREERREAEEHAEAMRREQMQQDLAEAEAAGLEMEDAGESGDPDDMGDGARDLDEEIPDASAMDMGMSAIDEDTTVSSVSSASITRDDDDDDNDSDDEAAARSAEARQEQRRNELIQARMRMADDAFRQALARGDPDAGDIYDVEEELEAEGQGEILFEEVFRNARLVGEHHFQDGEPEEDLNMDANLDDSIPEGGELSGVYEHTDSEAGLSSSSSSSISSSSSEANRDVDMDFAPRSSLVGATALRPPDSPTLQARGDPARGHRMRRSMDLSSLLSAGDSSVLGSSPQRGPSRR</sequence>
<protein>
    <submittedName>
        <fullName evidence="2">Uncharacterized protein</fullName>
    </submittedName>
</protein>
<feature type="region of interest" description="Disordered" evidence="1">
    <location>
        <begin position="1"/>
        <end position="55"/>
    </location>
</feature>
<gene>
    <name evidence="2" type="ORF">SODALDRAFT_348568</name>
</gene>
<feature type="region of interest" description="Disordered" evidence="1">
    <location>
        <begin position="177"/>
        <end position="217"/>
    </location>
</feature>
<feature type="compositionally biased region" description="Low complexity" evidence="1">
    <location>
        <begin position="316"/>
        <end position="328"/>
    </location>
</feature>
<feature type="compositionally biased region" description="Acidic residues" evidence="1">
    <location>
        <begin position="280"/>
        <end position="296"/>
    </location>
</feature>
<evidence type="ECO:0000313" key="3">
    <source>
        <dbReference type="Proteomes" id="UP000272025"/>
    </source>
</evidence>
<organism evidence="2 3">
    <name type="scientific">Sodiomyces alkalinus (strain CBS 110278 / VKM F-3762 / F11)</name>
    <name type="common">Alkaliphilic filamentous fungus</name>
    <dbReference type="NCBI Taxonomy" id="1314773"/>
    <lineage>
        <taxon>Eukaryota</taxon>
        <taxon>Fungi</taxon>
        <taxon>Dikarya</taxon>
        <taxon>Ascomycota</taxon>
        <taxon>Pezizomycotina</taxon>
        <taxon>Sordariomycetes</taxon>
        <taxon>Hypocreomycetidae</taxon>
        <taxon>Glomerellales</taxon>
        <taxon>Plectosphaerellaceae</taxon>
        <taxon>Sodiomyces</taxon>
    </lineage>
</organism>
<accession>A0A3N2Q0L9</accession>
<feature type="compositionally biased region" description="Basic and acidic residues" evidence="1">
    <location>
        <begin position="108"/>
        <end position="124"/>
    </location>
</feature>
<dbReference type="GO" id="GO:0005680">
    <property type="term" value="C:anaphase-promoting complex"/>
    <property type="evidence" value="ECO:0007669"/>
    <property type="project" value="InterPro"/>
</dbReference>
<evidence type="ECO:0000313" key="2">
    <source>
        <dbReference type="EMBL" id="ROT40292.1"/>
    </source>
</evidence>
<feature type="region of interest" description="Disordered" evidence="1">
    <location>
        <begin position="278"/>
        <end position="399"/>
    </location>
</feature>
<name>A0A3N2Q0L9_SODAK</name>
<dbReference type="AlphaFoldDB" id="A0A3N2Q0L9"/>
<feature type="compositionally biased region" description="Polar residues" evidence="1">
    <location>
        <begin position="16"/>
        <end position="26"/>
    </location>
</feature>